<dbReference type="Proteomes" id="UP001152622">
    <property type="component" value="Chromosome 6"/>
</dbReference>
<name>A0A9Q1IWH6_SYNKA</name>
<comment type="caution">
    <text evidence="1">The sequence shown here is derived from an EMBL/GenBank/DDBJ whole genome shotgun (WGS) entry which is preliminary data.</text>
</comment>
<gene>
    <name evidence="1" type="ORF">SKAU_G00192480</name>
</gene>
<proteinExistence type="predicted"/>
<evidence type="ECO:0000313" key="2">
    <source>
        <dbReference type="Proteomes" id="UP001152622"/>
    </source>
</evidence>
<keyword evidence="2" id="KW-1185">Reference proteome</keyword>
<accession>A0A9Q1IWH6</accession>
<organism evidence="1 2">
    <name type="scientific">Synaphobranchus kaupii</name>
    <name type="common">Kaup's arrowtooth eel</name>
    <dbReference type="NCBI Taxonomy" id="118154"/>
    <lineage>
        <taxon>Eukaryota</taxon>
        <taxon>Metazoa</taxon>
        <taxon>Chordata</taxon>
        <taxon>Craniata</taxon>
        <taxon>Vertebrata</taxon>
        <taxon>Euteleostomi</taxon>
        <taxon>Actinopterygii</taxon>
        <taxon>Neopterygii</taxon>
        <taxon>Teleostei</taxon>
        <taxon>Anguilliformes</taxon>
        <taxon>Synaphobranchidae</taxon>
        <taxon>Synaphobranchus</taxon>
    </lineage>
</organism>
<dbReference type="EMBL" id="JAINUF010000006">
    <property type="protein sequence ID" value="KAJ8356454.1"/>
    <property type="molecule type" value="Genomic_DNA"/>
</dbReference>
<sequence>MAATASSTAAAVYKGLLLWKRQACRTPFRRLHSDGGLDYGAKHSIAEQFVGGSDLAHGGSMAGGSMGLAREIRVQKHRALDRPNMGGSFTWAESGWKPALRKQISQGEKEEACG</sequence>
<evidence type="ECO:0000313" key="1">
    <source>
        <dbReference type="EMBL" id="KAJ8356454.1"/>
    </source>
</evidence>
<protein>
    <submittedName>
        <fullName evidence="1">Uncharacterized protein</fullName>
    </submittedName>
</protein>
<dbReference type="AlphaFoldDB" id="A0A9Q1IWH6"/>
<reference evidence="1" key="1">
    <citation type="journal article" date="2023" name="Science">
        <title>Genome structures resolve the early diversification of teleost fishes.</title>
        <authorList>
            <person name="Parey E."/>
            <person name="Louis A."/>
            <person name="Montfort J."/>
            <person name="Bouchez O."/>
            <person name="Roques C."/>
            <person name="Iampietro C."/>
            <person name="Lluch J."/>
            <person name="Castinel A."/>
            <person name="Donnadieu C."/>
            <person name="Desvignes T."/>
            <person name="Floi Bucao C."/>
            <person name="Jouanno E."/>
            <person name="Wen M."/>
            <person name="Mejri S."/>
            <person name="Dirks R."/>
            <person name="Jansen H."/>
            <person name="Henkel C."/>
            <person name="Chen W.J."/>
            <person name="Zahm M."/>
            <person name="Cabau C."/>
            <person name="Klopp C."/>
            <person name="Thompson A.W."/>
            <person name="Robinson-Rechavi M."/>
            <person name="Braasch I."/>
            <person name="Lecointre G."/>
            <person name="Bobe J."/>
            <person name="Postlethwait J.H."/>
            <person name="Berthelot C."/>
            <person name="Roest Crollius H."/>
            <person name="Guiguen Y."/>
        </authorList>
    </citation>
    <scope>NUCLEOTIDE SEQUENCE</scope>
    <source>
        <strain evidence="1">WJC10195</strain>
    </source>
</reference>